<dbReference type="Proteomes" id="UP000593573">
    <property type="component" value="Unassembled WGS sequence"/>
</dbReference>
<evidence type="ECO:0000313" key="1">
    <source>
        <dbReference type="EMBL" id="MBA0645983.1"/>
    </source>
</evidence>
<proteinExistence type="predicted"/>
<comment type="caution">
    <text evidence="1">The sequence shown here is derived from an EMBL/GenBank/DDBJ whole genome shotgun (WGS) entry which is preliminary data.</text>
</comment>
<dbReference type="AlphaFoldDB" id="A0A7J8U6H9"/>
<reference evidence="1 2" key="1">
    <citation type="journal article" date="2019" name="Genome Biol. Evol.">
        <title>Insights into the evolution of the New World diploid cottons (Gossypium, subgenus Houzingenia) based on genome sequencing.</title>
        <authorList>
            <person name="Grover C.E."/>
            <person name="Arick M.A. 2nd"/>
            <person name="Thrash A."/>
            <person name="Conover J.L."/>
            <person name="Sanders W.S."/>
            <person name="Peterson D.G."/>
            <person name="Frelichowski J.E."/>
            <person name="Scheffler J.A."/>
            <person name="Scheffler B.E."/>
            <person name="Wendel J.F."/>
        </authorList>
    </citation>
    <scope>NUCLEOTIDE SEQUENCE [LARGE SCALE GENOMIC DNA]</scope>
    <source>
        <strain evidence="1">57</strain>
        <tissue evidence="1">Leaf</tissue>
    </source>
</reference>
<gene>
    <name evidence="1" type="ORF">Goklo_014003</name>
</gene>
<dbReference type="EMBL" id="JABFAB010000004">
    <property type="protein sequence ID" value="MBA0645983.1"/>
    <property type="molecule type" value="Genomic_DNA"/>
</dbReference>
<keyword evidence="2" id="KW-1185">Reference proteome</keyword>
<evidence type="ECO:0000313" key="2">
    <source>
        <dbReference type="Proteomes" id="UP000593573"/>
    </source>
</evidence>
<organism evidence="1 2">
    <name type="scientific">Gossypium klotzschianum</name>
    <dbReference type="NCBI Taxonomy" id="34286"/>
    <lineage>
        <taxon>Eukaryota</taxon>
        <taxon>Viridiplantae</taxon>
        <taxon>Streptophyta</taxon>
        <taxon>Embryophyta</taxon>
        <taxon>Tracheophyta</taxon>
        <taxon>Spermatophyta</taxon>
        <taxon>Magnoliopsida</taxon>
        <taxon>eudicotyledons</taxon>
        <taxon>Gunneridae</taxon>
        <taxon>Pentapetalae</taxon>
        <taxon>rosids</taxon>
        <taxon>malvids</taxon>
        <taxon>Malvales</taxon>
        <taxon>Malvaceae</taxon>
        <taxon>Malvoideae</taxon>
        <taxon>Gossypium</taxon>
    </lineage>
</organism>
<protein>
    <submittedName>
        <fullName evidence="1">Uncharacterized protein</fullName>
    </submittedName>
</protein>
<dbReference type="OrthoDB" id="998885at2759"/>
<name>A0A7J8U6H9_9ROSI</name>
<sequence>MQSPLFDFKDFSDINDLDFMYNGNDIMVNEAATNLSKVDVRVELPPLIVTTSEQTQLDPMNVDLNTFVEEEMLLKDGVYLTQPVYSKHKVNLVEKNQFNSHIGSSLLEDGVYIAQSPYSERRVNLVKANNLNGHIGSSLPEDGVYKAKLVYLGCRDNSLQEKTHNGHVGISLQDDLIRLGLDFCIEDLHKSTDKHRLGTHIKRMTFIGL</sequence>
<accession>A0A7J8U6H9</accession>